<dbReference type="GO" id="GO:0005634">
    <property type="term" value="C:nucleus"/>
    <property type="evidence" value="ECO:0007669"/>
    <property type="project" value="TreeGrafter"/>
</dbReference>
<accession>A0A914M6H0</accession>
<proteinExistence type="inferred from homology"/>
<dbReference type="WBParaSite" id="Minc3s01356g23073">
    <property type="protein sequence ID" value="Minc3s01356g23073"/>
    <property type="gene ID" value="Minc3s01356g23073"/>
</dbReference>
<dbReference type="AlphaFoldDB" id="A0A914M6H0"/>
<dbReference type="Pfam" id="PF04641">
    <property type="entry name" value="Rtf2"/>
    <property type="match status" value="1"/>
</dbReference>
<dbReference type="CDD" id="cd16653">
    <property type="entry name" value="RING-like_Rtf2"/>
    <property type="match status" value="1"/>
</dbReference>
<dbReference type="Proteomes" id="UP000887563">
    <property type="component" value="Unplaced"/>
</dbReference>
<comment type="similarity">
    <text evidence="1">Belongs to the rtf2 family.</text>
</comment>
<dbReference type="InterPro" id="IPR006735">
    <property type="entry name" value="Rtf2"/>
</dbReference>
<feature type="region of interest" description="Disordered" evidence="4">
    <location>
        <begin position="194"/>
        <end position="239"/>
    </location>
</feature>
<feature type="compositionally biased region" description="Basic and acidic residues" evidence="4">
    <location>
        <begin position="208"/>
        <end position="227"/>
    </location>
</feature>
<evidence type="ECO:0000313" key="5">
    <source>
        <dbReference type="Proteomes" id="UP000887563"/>
    </source>
</evidence>
<protein>
    <recommendedName>
        <fullName evidence="2">Replication termination factor 2</fullName>
    </recommendedName>
    <alternativeName>
        <fullName evidence="3">Replication termination factor 2 domain-containing protein 1</fullName>
    </alternativeName>
</protein>
<keyword evidence="5" id="KW-1185">Reference proteome</keyword>
<dbReference type="PANTHER" id="PTHR12775">
    <property type="entry name" value="PROTEIN C20ORF43 HOMOLOG"/>
    <property type="match status" value="1"/>
</dbReference>
<name>A0A914M6H0_MELIC</name>
<feature type="compositionally biased region" description="Polar residues" evidence="4">
    <location>
        <begin position="228"/>
        <end position="239"/>
    </location>
</feature>
<organism evidence="5 6">
    <name type="scientific">Meloidogyne incognita</name>
    <name type="common">Southern root-knot nematode worm</name>
    <name type="synonym">Oxyuris incognita</name>
    <dbReference type="NCBI Taxonomy" id="6306"/>
    <lineage>
        <taxon>Eukaryota</taxon>
        <taxon>Metazoa</taxon>
        <taxon>Ecdysozoa</taxon>
        <taxon>Nematoda</taxon>
        <taxon>Chromadorea</taxon>
        <taxon>Rhabditida</taxon>
        <taxon>Tylenchina</taxon>
        <taxon>Tylenchomorpha</taxon>
        <taxon>Tylenchoidea</taxon>
        <taxon>Meloidogynidae</taxon>
        <taxon>Meloidogyninae</taxon>
        <taxon>Meloidogyne</taxon>
        <taxon>Meloidogyne incognita group</taxon>
    </lineage>
</organism>
<evidence type="ECO:0000313" key="6">
    <source>
        <dbReference type="WBParaSite" id="Minc3s01356g23073"/>
    </source>
</evidence>
<dbReference type="InterPro" id="IPR027799">
    <property type="entry name" value="Rtf2_RING-finger"/>
</dbReference>
<dbReference type="GO" id="GO:0006274">
    <property type="term" value="P:DNA replication termination"/>
    <property type="evidence" value="ECO:0007669"/>
    <property type="project" value="TreeGrafter"/>
</dbReference>
<evidence type="ECO:0000256" key="4">
    <source>
        <dbReference type="SAM" id="MobiDB-lite"/>
    </source>
</evidence>
<evidence type="ECO:0000256" key="3">
    <source>
        <dbReference type="ARBA" id="ARBA00030367"/>
    </source>
</evidence>
<evidence type="ECO:0000256" key="2">
    <source>
        <dbReference type="ARBA" id="ARBA00015157"/>
    </source>
</evidence>
<reference evidence="6" key="1">
    <citation type="submission" date="2022-11" db="UniProtKB">
        <authorList>
            <consortium name="WormBaseParasite"/>
        </authorList>
    </citation>
    <scope>IDENTIFICATION</scope>
</reference>
<evidence type="ECO:0000256" key="1">
    <source>
        <dbReference type="ARBA" id="ARBA00009885"/>
    </source>
</evidence>
<sequence length="265" mass="30123">MGADGGTIPKRCELVRKKKKKEKIERSYEAATKWRTCQLSQEPLKKPIVACKLGRLYNKEAILEAKLNKTLSTNQATEHIHSLSDVKELKLVDNKAWKNEGAEKGDVYIDMNETPWICPITSLPMNGTSAFFVNWLCGCVFSEKAVNELKPDSCLGCSGPFKEENLIKLNPEDELLDLYKKRIAVEIEEKKRKKMEKKEEGVGGGKRKMGEKPKEIAKKVKKGEEVKSIQNSKDLPQSVKSIFTTSEEAKQQPRAHWVTHNPLYY</sequence>
<dbReference type="PANTHER" id="PTHR12775:SF0">
    <property type="entry name" value="REPLICATION TERMINATION FACTOR 2"/>
    <property type="match status" value="1"/>
</dbReference>